<evidence type="ECO:0000256" key="3">
    <source>
        <dbReference type="ARBA" id="ARBA00022833"/>
    </source>
</evidence>
<dbReference type="Pfam" id="PF15227">
    <property type="entry name" value="zf-C3HC4_4"/>
    <property type="match status" value="1"/>
</dbReference>
<proteinExistence type="predicted"/>
<evidence type="ECO:0000256" key="1">
    <source>
        <dbReference type="ARBA" id="ARBA00022723"/>
    </source>
</evidence>
<organism evidence="8 9">
    <name type="scientific">Oryzias latipes</name>
    <name type="common">Japanese rice fish</name>
    <name type="synonym">Japanese killifish</name>
    <dbReference type="NCBI Taxonomy" id="8090"/>
    <lineage>
        <taxon>Eukaryota</taxon>
        <taxon>Metazoa</taxon>
        <taxon>Chordata</taxon>
        <taxon>Craniata</taxon>
        <taxon>Vertebrata</taxon>
        <taxon>Euteleostomi</taxon>
        <taxon>Actinopterygii</taxon>
        <taxon>Neopterygii</taxon>
        <taxon>Teleostei</taxon>
        <taxon>Neoteleostei</taxon>
        <taxon>Acanthomorphata</taxon>
        <taxon>Ovalentaria</taxon>
        <taxon>Atherinomorphae</taxon>
        <taxon>Beloniformes</taxon>
        <taxon>Adrianichthyidae</taxon>
        <taxon>Oryziinae</taxon>
        <taxon>Oryzias</taxon>
    </lineage>
</organism>
<dbReference type="PROSITE" id="PS50119">
    <property type="entry name" value="ZF_BBOX"/>
    <property type="match status" value="1"/>
</dbReference>
<dbReference type="Ensembl" id="ENSORLT00015025707.1">
    <property type="protein sequence ID" value="ENSORLP00015017300.1"/>
    <property type="gene ID" value="ENSORLG00015018325.1"/>
</dbReference>
<accession>A0A3P9IBK7</accession>
<dbReference type="GO" id="GO:0008270">
    <property type="term" value="F:zinc ion binding"/>
    <property type="evidence" value="ECO:0007669"/>
    <property type="project" value="UniProtKB-KW"/>
</dbReference>
<dbReference type="PROSITE" id="PS50089">
    <property type="entry name" value="ZF_RING_2"/>
    <property type="match status" value="1"/>
</dbReference>
<keyword evidence="2 4" id="KW-0863">Zinc-finger</keyword>
<reference evidence="8 9" key="2">
    <citation type="submission" date="2017-04" db="EMBL/GenBank/DDBJ databases">
        <title>CpG methylation of centromeres and impact of large insertions on vertebrate speciation.</title>
        <authorList>
            <person name="Ichikawa K."/>
            <person name="Yoshimura J."/>
            <person name="Morishita S."/>
        </authorList>
    </citation>
    <scope>NUCLEOTIDE SEQUENCE</scope>
    <source>
        <strain evidence="8 9">HSOK</strain>
    </source>
</reference>
<feature type="compositionally biased region" description="Basic and acidic residues" evidence="5">
    <location>
        <begin position="120"/>
        <end position="133"/>
    </location>
</feature>
<keyword evidence="1" id="KW-0479">Metal-binding</keyword>
<name>A0A3P9IBK7_ORYLA</name>
<dbReference type="Pfam" id="PF00643">
    <property type="entry name" value="zf-B_box"/>
    <property type="match status" value="1"/>
</dbReference>
<feature type="domain" description="B box-type" evidence="7">
    <location>
        <begin position="77"/>
        <end position="117"/>
    </location>
</feature>
<protein>
    <recommendedName>
        <fullName evidence="10">RING-type domain-containing protein</fullName>
    </recommendedName>
</protein>
<evidence type="ECO:0000259" key="6">
    <source>
        <dbReference type="PROSITE" id="PS50089"/>
    </source>
</evidence>
<evidence type="ECO:0008006" key="10">
    <source>
        <dbReference type="Google" id="ProtNLM"/>
    </source>
</evidence>
<dbReference type="Proteomes" id="UP000265200">
    <property type="component" value="Chromosome 18"/>
</dbReference>
<dbReference type="SMART" id="SM00184">
    <property type="entry name" value="RING"/>
    <property type="match status" value="1"/>
</dbReference>
<evidence type="ECO:0000313" key="9">
    <source>
        <dbReference type="Proteomes" id="UP000265200"/>
    </source>
</evidence>
<dbReference type="InterPro" id="IPR001841">
    <property type="entry name" value="Znf_RING"/>
</dbReference>
<dbReference type="PANTHER" id="PTHR25465">
    <property type="entry name" value="B-BOX DOMAIN CONTAINING"/>
    <property type="match status" value="1"/>
</dbReference>
<dbReference type="SUPFAM" id="SSF57845">
    <property type="entry name" value="B-box zinc-binding domain"/>
    <property type="match status" value="1"/>
</dbReference>
<dbReference type="InterPro" id="IPR000315">
    <property type="entry name" value="Znf_B-box"/>
</dbReference>
<dbReference type="InterPro" id="IPR051051">
    <property type="entry name" value="E3_ubiq-ligase_TRIM/RNF"/>
</dbReference>
<dbReference type="CDD" id="cd19769">
    <property type="entry name" value="Bbox2_TRIM16-like"/>
    <property type="match status" value="1"/>
</dbReference>
<dbReference type="Gene3D" id="3.30.40.10">
    <property type="entry name" value="Zinc/RING finger domain, C3HC4 (zinc finger)"/>
    <property type="match status" value="1"/>
</dbReference>
<feature type="domain" description="RING-type" evidence="6">
    <location>
        <begin position="15"/>
        <end position="58"/>
    </location>
</feature>
<dbReference type="InterPro" id="IPR013083">
    <property type="entry name" value="Znf_RING/FYVE/PHD"/>
</dbReference>
<reference evidence="8" key="4">
    <citation type="submission" date="2025-09" db="UniProtKB">
        <authorList>
            <consortium name="Ensembl"/>
        </authorList>
    </citation>
    <scope>IDENTIFICATION</scope>
    <source>
        <strain evidence="8">HSOK</strain>
    </source>
</reference>
<evidence type="ECO:0000259" key="7">
    <source>
        <dbReference type="PROSITE" id="PS50119"/>
    </source>
</evidence>
<evidence type="ECO:0000313" key="8">
    <source>
        <dbReference type="Ensembl" id="ENSORLP00015017300.1"/>
    </source>
</evidence>
<dbReference type="Gene3D" id="3.30.160.60">
    <property type="entry name" value="Classic Zinc Finger"/>
    <property type="match status" value="1"/>
</dbReference>
<reference key="1">
    <citation type="journal article" date="2007" name="Nature">
        <title>The medaka draft genome and insights into vertebrate genome evolution.</title>
        <authorList>
            <person name="Kasahara M."/>
            <person name="Naruse K."/>
            <person name="Sasaki S."/>
            <person name="Nakatani Y."/>
            <person name="Qu W."/>
            <person name="Ahsan B."/>
            <person name="Yamada T."/>
            <person name="Nagayasu Y."/>
            <person name="Doi K."/>
            <person name="Kasai Y."/>
            <person name="Jindo T."/>
            <person name="Kobayashi D."/>
            <person name="Shimada A."/>
            <person name="Toyoda A."/>
            <person name="Kuroki Y."/>
            <person name="Fujiyama A."/>
            <person name="Sasaki T."/>
            <person name="Shimizu A."/>
            <person name="Asakawa S."/>
            <person name="Shimizu N."/>
            <person name="Hashimoto S."/>
            <person name="Yang J."/>
            <person name="Lee Y."/>
            <person name="Matsushima K."/>
            <person name="Sugano S."/>
            <person name="Sakaizumi M."/>
            <person name="Narita T."/>
            <person name="Ohishi K."/>
            <person name="Haga S."/>
            <person name="Ohta F."/>
            <person name="Nomoto H."/>
            <person name="Nogata K."/>
            <person name="Morishita T."/>
            <person name="Endo T."/>
            <person name="Shin-I T."/>
            <person name="Takeda H."/>
            <person name="Morishita S."/>
            <person name="Kohara Y."/>
        </authorList>
    </citation>
    <scope>NUCLEOTIDE SEQUENCE [LARGE SCALE GENOMIC DNA]</scope>
    <source>
        <strain>Hd-rR</strain>
    </source>
</reference>
<dbReference type="AlphaFoldDB" id="A0A3P9IBK7"/>
<evidence type="ECO:0000256" key="2">
    <source>
        <dbReference type="ARBA" id="ARBA00022771"/>
    </source>
</evidence>
<evidence type="ECO:0000256" key="4">
    <source>
        <dbReference type="PROSITE-ProRule" id="PRU00024"/>
    </source>
</evidence>
<dbReference type="SUPFAM" id="SSF57850">
    <property type="entry name" value="RING/U-box"/>
    <property type="match status" value="1"/>
</dbReference>
<dbReference type="SMART" id="SM00336">
    <property type="entry name" value="BBOX"/>
    <property type="match status" value="1"/>
</dbReference>
<keyword evidence="3" id="KW-0862">Zinc</keyword>
<sequence>QVFVTDWPDGEALSCSVCLGLLEDPTTLPCGHSYCLSCTRTYWSKGNQRRTPSCPLCRRTFTFRPKQQFGPSASQKDKQKICPHHNEELKIFCRTDQQFICHVCLMDEHRGHEAAQIAEERSEKQRKLQETRQRAQKKIQDSPFKLIQPLLHMRLPWKPESSALSACDLAPSAGKTTKLHH</sequence>
<evidence type="ECO:0000256" key="5">
    <source>
        <dbReference type="SAM" id="MobiDB-lite"/>
    </source>
</evidence>
<feature type="region of interest" description="Disordered" evidence="5">
    <location>
        <begin position="120"/>
        <end position="141"/>
    </location>
</feature>
<dbReference type="PANTHER" id="PTHR25465:SF5">
    <property type="entry name" value="E3 UBIQUITIN_ISG15 LIGASE TRIM25-RELATED"/>
    <property type="match status" value="1"/>
</dbReference>
<reference evidence="8" key="3">
    <citation type="submission" date="2025-08" db="UniProtKB">
        <authorList>
            <consortium name="Ensembl"/>
        </authorList>
    </citation>
    <scope>IDENTIFICATION</scope>
    <source>
        <strain evidence="8">HSOK</strain>
    </source>
</reference>